<dbReference type="RefSeq" id="WP_185111501.1">
    <property type="nucleotide sequence ID" value="NZ_BAAAXY010000286.1"/>
</dbReference>
<keyword evidence="3" id="KW-1185">Reference proteome</keyword>
<accession>A0A7X0U6P5</accession>
<reference evidence="2 3" key="1">
    <citation type="submission" date="2020-08" db="EMBL/GenBank/DDBJ databases">
        <title>Sequencing the genomes of 1000 actinobacteria strains.</title>
        <authorList>
            <person name="Klenk H.-P."/>
        </authorList>
    </citation>
    <scope>NUCLEOTIDE SEQUENCE [LARGE SCALE GENOMIC DNA]</scope>
    <source>
        <strain evidence="2 3">DSM 43768</strain>
    </source>
</reference>
<protein>
    <submittedName>
        <fullName evidence="2">Uncharacterized protein</fullName>
    </submittedName>
</protein>
<comment type="caution">
    <text evidence="2">The sequence shown here is derived from an EMBL/GenBank/DDBJ whole genome shotgun (WGS) entry which is preliminary data.</text>
</comment>
<evidence type="ECO:0000313" key="3">
    <source>
        <dbReference type="Proteomes" id="UP000565579"/>
    </source>
</evidence>
<feature type="transmembrane region" description="Helical" evidence="1">
    <location>
        <begin position="12"/>
        <end position="33"/>
    </location>
</feature>
<name>A0A7X0U6P5_9ACTN</name>
<dbReference type="EMBL" id="JACHMI010000001">
    <property type="protein sequence ID" value="MBB6557113.1"/>
    <property type="molecule type" value="Genomic_DNA"/>
</dbReference>
<feature type="transmembrane region" description="Helical" evidence="1">
    <location>
        <begin position="53"/>
        <end position="70"/>
    </location>
</feature>
<evidence type="ECO:0000313" key="2">
    <source>
        <dbReference type="EMBL" id="MBB6557113.1"/>
    </source>
</evidence>
<keyword evidence="1" id="KW-0472">Membrane</keyword>
<evidence type="ECO:0000256" key="1">
    <source>
        <dbReference type="SAM" id="Phobius"/>
    </source>
</evidence>
<proteinExistence type="predicted"/>
<dbReference type="Proteomes" id="UP000565579">
    <property type="component" value="Unassembled WGS sequence"/>
</dbReference>
<gene>
    <name evidence="2" type="ORF">HD593_011908</name>
</gene>
<organism evidence="2 3">
    <name type="scientific">Nonomuraea rubra</name>
    <dbReference type="NCBI Taxonomy" id="46180"/>
    <lineage>
        <taxon>Bacteria</taxon>
        <taxon>Bacillati</taxon>
        <taxon>Actinomycetota</taxon>
        <taxon>Actinomycetes</taxon>
        <taxon>Streptosporangiales</taxon>
        <taxon>Streptosporangiaceae</taxon>
        <taxon>Nonomuraea</taxon>
    </lineage>
</organism>
<dbReference type="AlphaFoldDB" id="A0A7X0U6P5"/>
<keyword evidence="1" id="KW-1133">Transmembrane helix</keyword>
<sequence>MVIGPKGWSREARVAWLAWTCTVAGFFLLNLAIDYFVEGGGQITAVYLTMRPLAYGLFWLVGVMVIRRIMRSKR</sequence>
<keyword evidence="1" id="KW-0812">Transmembrane</keyword>